<organism evidence="3 4">
    <name type="scientific">Paenibacillus sophorae</name>
    <dbReference type="NCBI Taxonomy" id="1333845"/>
    <lineage>
        <taxon>Bacteria</taxon>
        <taxon>Bacillati</taxon>
        <taxon>Bacillota</taxon>
        <taxon>Bacilli</taxon>
        <taxon>Bacillales</taxon>
        <taxon>Paenibacillaceae</taxon>
        <taxon>Paenibacillus</taxon>
    </lineage>
</organism>
<dbReference type="Proteomes" id="UP000198809">
    <property type="component" value="Unassembled WGS sequence"/>
</dbReference>
<feature type="region of interest" description="Disordered" evidence="1">
    <location>
        <begin position="30"/>
        <end position="49"/>
    </location>
</feature>
<sequence>MDWQKTAVIISALTFIRLIIKDILDTKAKMKERKEKASKTSRKSPKRKH</sequence>
<protein>
    <submittedName>
        <fullName evidence="3">Uncharacterized protein</fullName>
    </submittedName>
</protein>
<dbReference type="EMBL" id="FODH01000001">
    <property type="protein sequence ID" value="SEN50062.1"/>
    <property type="molecule type" value="Genomic_DNA"/>
</dbReference>
<accession>A0A1H8H137</accession>
<dbReference type="AlphaFoldDB" id="A0A1H8H137"/>
<reference evidence="2 5" key="2">
    <citation type="submission" date="2021-06" db="EMBL/GenBank/DDBJ databases">
        <title>Whole genome sequence of Paenibacillus sophorae DSM23020 for comparative genomics.</title>
        <authorList>
            <person name="Kim M.-J."/>
            <person name="Lee G."/>
            <person name="Shin J.-H."/>
        </authorList>
    </citation>
    <scope>NUCLEOTIDE SEQUENCE [LARGE SCALE GENOMIC DNA]</scope>
    <source>
        <strain evidence="2 5">DSM 23020</strain>
    </source>
</reference>
<evidence type="ECO:0000313" key="5">
    <source>
        <dbReference type="Proteomes" id="UP000683429"/>
    </source>
</evidence>
<gene>
    <name evidence="2" type="ORF">KP014_21125</name>
    <name evidence="3" type="ORF">SAMN04487895_101724</name>
</gene>
<evidence type="ECO:0000313" key="2">
    <source>
        <dbReference type="EMBL" id="QWU14413.1"/>
    </source>
</evidence>
<reference evidence="3 4" key="1">
    <citation type="submission" date="2016-10" db="EMBL/GenBank/DDBJ databases">
        <authorList>
            <person name="de Groot N.N."/>
        </authorList>
    </citation>
    <scope>NUCLEOTIDE SEQUENCE [LARGE SCALE GENOMIC DNA]</scope>
    <source>
        <strain evidence="3 4">CGMCC 1.10238</strain>
    </source>
</reference>
<keyword evidence="5" id="KW-1185">Reference proteome</keyword>
<evidence type="ECO:0000313" key="3">
    <source>
        <dbReference type="EMBL" id="SEN50062.1"/>
    </source>
</evidence>
<dbReference type="EMBL" id="CP076607">
    <property type="protein sequence ID" value="QWU14413.1"/>
    <property type="molecule type" value="Genomic_DNA"/>
</dbReference>
<feature type="compositionally biased region" description="Basic residues" evidence="1">
    <location>
        <begin position="39"/>
        <end position="49"/>
    </location>
</feature>
<dbReference type="RefSeq" id="WP_175491770.1">
    <property type="nucleotide sequence ID" value="NZ_CP076607.1"/>
</dbReference>
<evidence type="ECO:0000256" key="1">
    <source>
        <dbReference type="SAM" id="MobiDB-lite"/>
    </source>
</evidence>
<proteinExistence type="predicted"/>
<evidence type="ECO:0000313" key="4">
    <source>
        <dbReference type="Proteomes" id="UP000198809"/>
    </source>
</evidence>
<dbReference type="Proteomes" id="UP000683429">
    <property type="component" value="Chromosome"/>
</dbReference>
<dbReference type="STRING" id="1333845.SAMN04487895_101724"/>
<name>A0A1H8H137_9BACL</name>